<dbReference type="InterPro" id="IPR023375">
    <property type="entry name" value="ADC_dom_sf"/>
</dbReference>
<dbReference type="GO" id="GO:0016829">
    <property type="term" value="F:lyase activity"/>
    <property type="evidence" value="ECO:0007669"/>
    <property type="project" value="InterPro"/>
</dbReference>
<dbReference type="InterPro" id="IPR010451">
    <property type="entry name" value="Acetoacetate_decarboxylase"/>
</dbReference>
<proteinExistence type="predicted"/>
<accession>A0A1T5CX51</accession>
<reference evidence="2" key="1">
    <citation type="submission" date="2017-02" db="EMBL/GenBank/DDBJ databases">
        <authorList>
            <person name="Varghese N."/>
            <person name="Submissions S."/>
        </authorList>
    </citation>
    <scope>NUCLEOTIDE SEQUENCE [LARGE SCALE GENOMIC DNA]</scope>
    <source>
        <strain evidence="2">UM2</strain>
    </source>
</reference>
<dbReference type="STRING" id="439228.SAMN06295920_104387"/>
<keyword evidence="2" id="KW-1185">Reference proteome</keyword>
<name>A0A1T5CX51_9SPHN</name>
<dbReference type="Gene3D" id="2.40.400.10">
    <property type="entry name" value="Acetoacetate decarboxylase-like"/>
    <property type="match status" value="1"/>
</dbReference>
<sequence>MAGATHFLTPTGQASLVDDAVYGWGADMLTVYLRCDPARLQALLPAGLKVADGLCMAYVGAFQSTSEDQPAAMLRNPAGAVYNEAALSIACTHGDRQGYFPAFVWVDKEWSLIRGWLNGYPKKIGAITLARPHPYNPVTGGLREGAVVGGICARHGFTLFRLGLTVTRAGDAGDLRSRPATFGHRHWPALHPTQTPVSELVEVNRTDLRVGDVWAGEPFIELGSAPDEALDCFADHEVLAGVTYSYGFRIGGATRLASIGERPSGR</sequence>
<dbReference type="Proteomes" id="UP000189818">
    <property type="component" value="Unassembled WGS sequence"/>
</dbReference>
<dbReference type="EMBL" id="FUYM01000004">
    <property type="protein sequence ID" value="SKB64042.1"/>
    <property type="molecule type" value="Genomic_DNA"/>
</dbReference>
<organism evidence="1 2">
    <name type="scientific">Rhizorhabdus histidinilytica</name>
    <dbReference type="NCBI Taxonomy" id="439228"/>
    <lineage>
        <taxon>Bacteria</taxon>
        <taxon>Pseudomonadati</taxon>
        <taxon>Pseudomonadota</taxon>
        <taxon>Alphaproteobacteria</taxon>
        <taxon>Sphingomonadales</taxon>
        <taxon>Sphingomonadaceae</taxon>
        <taxon>Rhizorhabdus</taxon>
    </lineage>
</organism>
<gene>
    <name evidence="1" type="ORF">SAMN06295920_104387</name>
</gene>
<dbReference type="SUPFAM" id="SSF160104">
    <property type="entry name" value="Acetoacetate decarboxylase-like"/>
    <property type="match status" value="1"/>
</dbReference>
<protein>
    <submittedName>
        <fullName evidence="1">Acetoacetate decarboxylase (ADC)</fullName>
    </submittedName>
</protein>
<dbReference type="AlphaFoldDB" id="A0A1T5CX51"/>
<dbReference type="OrthoDB" id="1950454at2"/>
<evidence type="ECO:0000313" key="2">
    <source>
        <dbReference type="Proteomes" id="UP000189818"/>
    </source>
</evidence>
<evidence type="ECO:0000313" key="1">
    <source>
        <dbReference type="EMBL" id="SKB64042.1"/>
    </source>
</evidence>
<dbReference type="RefSeq" id="WP_079648273.1">
    <property type="nucleotide sequence ID" value="NZ_FUYM01000004.1"/>
</dbReference>
<dbReference type="Pfam" id="PF06314">
    <property type="entry name" value="ADC"/>
    <property type="match status" value="1"/>
</dbReference>